<feature type="transmembrane region" description="Helical" evidence="2">
    <location>
        <begin position="738"/>
        <end position="762"/>
    </location>
</feature>
<dbReference type="GeneID" id="31011020"/>
<accession>A0A1J9S9J2</accession>
<organism evidence="3 4">
    <name type="scientific">Diplodia corticola</name>
    <dbReference type="NCBI Taxonomy" id="236234"/>
    <lineage>
        <taxon>Eukaryota</taxon>
        <taxon>Fungi</taxon>
        <taxon>Dikarya</taxon>
        <taxon>Ascomycota</taxon>
        <taxon>Pezizomycotina</taxon>
        <taxon>Dothideomycetes</taxon>
        <taxon>Dothideomycetes incertae sedis</taxon>
        <taxon>Botryosphaeriales</taxon>
        <taxon>Botryosphaeriaceae</taxon>
        <taxon>Diplodia</taxon>
    </lineage>
</organism>
<keyword evidence="2" id="KW-1133">Transmembrane helix</keyword>
<feature type="transmembrane region" description="Helical" evidence="2">
    <location>
        <begin position="80"/>
        <end position="104"/>
    </location>
</feature>
<comment type="caution">
    <text evidence="3">The sequence shown here is derived from an EMBL/GenBank/DDBJ whole genome shotgun (WGS) entry which is preliminary data.</text>
</comment>
<feature type="transmembrane region" description="Helical" evidence="2">
    <location>
        <begin position="464"/>
        <end position="485"/>
    </location>
</feature>
<gene>
    <name evidence="3" type="ORF">BKCO1_1200085</name>
</gene>
<feature type="region of interest" description="Disordered" evidence="1">
    <location>
        <begin position="839"/>
        <end position="863"/>
    </location>
</feature>
<dbReference type="STRING" id="236234.A0A1J9S9J2"/>
<evidence type="ECO:0000313" key="3">
    <source>
        <dbReference type="EMBL" id="OJD36253.1"/>
    </source>
</evidence>
<dbReference type="AlphaFoldDB" id="A0A1J9S9J2"/>
<feature type="transmembrane region" description="Helical" evidence="2">
    <location>
        <begin position="812"/>
        <end position="834"/>
    </location>
</feature>
<protein>
    <submittedName>
        <fullName evidence="3">3-hydroxyisobutyrate dehydrogenase</fullName>
    </submittedName>
</protein>
<feature type="compositionally biased region" description="Basic and acidic residues" evidence="1">
    <location>
        <begin position="292"/>
        <end position="307"/>
    </location>
</feature>
<reference evidence="3 4" key="1">
    <citation type="submission" date="2016-10" db="EMBL/GenBank/DDBJ databases">
        <title>Proteomics and genomics reveal pathogen-plant mechanisms compatible with a hemibiotrophic lifestyle of Diplodia corticola.</title>
        <authorList>
            <person name="Fernandes I."/>
            <person name="De Jonge R."/>
            <person name="Van De Peer Y."/>
            <person name="Devreese B."/>
            <person name="Alves A."/>
            <person name="Esteves A.C."/>
        </authorList>
    </citation>
    <scope>NUCLEOTIDE SEQUENCE [LARGE SCALE GENOMIC DNA]</scope>
    <source>
        <strain evidence="3 4">CBS 112549</strain>
    </source>
</reference>
<evidence type="ECO:0000256" key="2">
    <source>
        <dbReference type="SAM" id="Phobius"/>
    </source>
</evidence>
<dbReference type="RefSeq" id="XP_020132513.1">
    <property type="nucleotide sequence ID" value="XM_020270761.1"/>
</dbReference>
<feature type="region of interest" description="Disordered" evidence="1">
    <location>
        <begin position="292"/>
        <end position="325"/>
    </location>
</feature>
<feature type="transmembrane region" description="Helical" evidence="2">
    <location>
        <begin position="774"/>
        <end position="792"/>
    </location>
</feature>
<sequence length="863" mass="96026">MGDDSVSTPAFIQDRFLRPDDGKLVPLFVQNFDEDHLPRSQRAWTRIGKPQPQLPLFVKLANWIWSPALQTGSQGRGHDAYAIFLVVARWLISLPLLLLLLAIFQVPVRTLKAHRFNASYDPVFIKPEDESASPSSTEGDGQIAEDTDLLHALQHPKSSDDRILRLSGIPAATIDWASLDPVLTWTLTGRRALWLAVLLTVTPVLILGALYMLFLARFLRTEHSPRPFCILFCAGAVMLCLSALVSLGATWLTHIPRGGRIHDLHPRLLGFEGEVDTRTIKRHLFGSSRGRLVEAHASSREPYRDDPAQSSSSSTPTQERLSGQTDGDLQFTLIDTYTMTVYRIAAERPPVAAFMCGTDHDGAKMAVLCSYDRHTNTFFREATIYAKGMAFERMKHAEGFRLSLQRLSRGQTHSRGQEQPGTEQDSSEVWSFMSRVKKVDLILLPLMWFIYGLQPLHFAESRRYTTLSYYTAFLLVQVPACFLLRRTNMGQALFIPIWLKGAMSLFTITSSGHSSSTGILIASQGVVDGIIFPAFVILTCSWYTPRELPIRMLIWTSSRQVLCLIPSWFWEYRPIHLVYTLIWSLLSMGCVLAATYAFHHLGTPLHVRWLPTHERMELAASSTAKMDSPLGAPAVRWRAQEAATILKDPQIWLIFFLSMLDPALNLIGPLPRPLPALIGICVVVFACVVISKLRVPLIAIATPSVILLAAGTLVMLNYHAPSLFVRLLFSDKTSPLALSIYALTCFGFLVQPLIWSIIPTALINNPSKPDRLSLSLPLLTQSVSVSFAGWALSRIVVVGGFSGQPWTVRRAWAYLAAAVAAVALWVALGVVVCVRRRARRDGKVEGEEEEEEERRGGGGGESE</sequence>
<feature type="transmembrane region" description="Helical" evidence="2">
    <location>
        <begin position="697"/>
        <end position="718"/>
    </location>
</feature>
<keyword evidence="2" id="KW-0812">Transmembrane</keyword>
<feature type="transmembrane region" description="Helical" evidence="2">
    <location>
        <begin position="441"/>
        <end position="458"/>
    </location>
</feature>
<feature type="transmembrane region" description="Helical" evidence="2">
    <location>
        <begin position="492"/>
        <end position="512"/>
    </location>
</feature>
<dbReference type="Proteomes" id="UP000183809">
    <property type="component" value="Unassembled WGS sequence"/>
</dbReference>
<feature type="transmembrane region" description="Helical" evidence="2">
    <location>
        <begin position="518"/>
        <end position="540"/>
    </location>
</feature>
<proteinExistence type="predicted"/>
<feature type="transmembrane region" description="Helical" evidence="2">
    <location>
        <begin position="576"/>
        <end position="598"/>
    </location>
</feature>
<dbReference type="EMBL" id="MNUE01000012">
    <property type="protein sequence ID" value="OJD36253.1"/>
    <property type="molecule type" value="Genomic_DNA"/>
</dbReference>
<feature type="transmembrane region" description="Helical" evidence="2">
    <location>
        <begin position="228"/>
        <end position="252"/>
    </location>
</feature>
<keyword evidence="4" id="KW-1185">Reference proteome</keyword>
<keyword evidence="2" id="KW-0472">Membrane</keyword>
<dbReference type="OrthoDB" id="5428811at2759"/>
<feature type="compositionally biased region" description="Polar residues" evidence="1">
    <location>
        <begin position="315"/>
        <end position="325"/>
    </location>
</feature>
<feature type="transmembrane region" description="Helical" evidence="2">
    <location>
        <begin position="674"/>
        <end position="690"/>
    </location>
</feature>
<evidence type="ECO:0000256" key="1">
    <source>
        <dbReference type="SAM" id="MobiDB-lite"/>
    </source>
</evidence>
<name>A0A1J9S9J2_9PEZI</name>
<feature type="transmembrane region" description="Helical" evidence="2">
    <location>
        <begin position="193"/>
        <end position="216"/>
    </location>
</feature>
<evidence type="ECO:0000313" key="4">
    <source>
        <dbReference type="Proteomes" id="UP000183809"/>
    </source>
</evidence>